<comment type="caution">
    <text evidence="1">The sequence shown here is derived from an EMBL/GenBank/DDBJ whole genome shotgun (WGS) entry which is preliminary data.</text>
</comment>
<keyword evidence="2" id="KW-1185">Reference proteome</keyword>
<organism evidence="1 2">
    <name type="scientific">Tepidamorphus gemmatus</name>
    <dbReference type="NCBI Taxonomy" id="747076"/>
    <lineage>
        <taxon>Bacteria</taxon>
        <taxon>Pseudomonadati</taxon>
        <taxon>Pseudomonadota</taxon>
        <taxon>Alphaproteobacteria</taxon>
        <taxon>Hyphomicrobiales</taxon>
        <taxon>Tepidamorphaceae</taxon>
        <taxon>Tepidamorphus</taxon>
    </lineage>
</organism>
<evidence type="ECO:0000313" key="2">
    <source>
        <dbReference type="Proteomes" id="UP000295678"/>
    </source>
</evidence>
<dbReference type="AlphaFoldDB" id="A0A4R3MFP5"/>
<protein>
    <submittedName>
        <fullName evidence="1">Uncharacterized protein</fullName>
    </submittedName>
</protein>
<name>A0A4R3MFP5_9HYPH</name>
<gene>
    <name evidence="1" type="ORF">EDC22_102230</name>
</gene>
<sequence>MSRDAAGPVGIPWYRRRDYERILAIMTDAGHMPRSYDRWRYKAETLEQRLRENGLQAVRAVIDPRDFARWCAANRFKANAQARLLYVDQGRRDGSGQGASV</sequence>
<reference evidence="1 2" key="1">
    <citation type="submission" date="2019-03" db="EMBL/GenBank/DDBJ databases">
        <title>Genomic Encyclopedia of Type Strains, Phase IV (KMG-IV): sequencing the most valuable type-strain genomes for metagenomic binning, comparative biology and taxonomic classification.</title>
        <authorList>
            <person name="Goeker M."/>
        </authorList>
    </citation>
    <scope>NUCLEOTIDE SEQUENCE [LARGE SCALE GENOMIC DNA]</scope>
    <source>
        <strain evidence="1 2">DSM 19345</strain>
    </source>
</reference>
<dbReference type="Proteomes" id="UP000295678">
    <property type="component" value="Unassembled WGS sequence"/>
</dbReference>
<accession>A0A4R3MFP5</accession>
<evidence type="ECO:0000313" key="1">
    <source>
        <dbReference type="EMBL" id="TCT12545.1"/>
    </source>
</evidence>
<dbReference type="EMBL" id="SMAK01000002">
    <property type="protein sequence ID" value="TCT12545.1"/>
    <property type="molecule type" value="Genomic_DNA"/>
</dbReference>
<proteinExistence type="predicted"/>
<dbReference type="RefSeq" id="WP_132805318.1">
    <property type="nucleotide sequence ID" value="NZ_SMAK01000002.1"/>
</dbReference>
<dbReference type="OrthoDB" id="7269818at2"/>